<accession>A0A4Z2FVP1</accession>
<protein>
    <submittedName>
        <fullName evidence="2">Uncharacterized protein</fullName>
    </submittedName>
</protein>
<sequence>MTATASIIIIIIIIIIRRRSCTAIIKAQVGMNPVRRYVTAGSSRLPSPRREPRAVEQTAARQEALRAPDSRSAALSDLIPRYMHVTWYLPLAYVCPVPVPFWELNPAVDILETDTGT</sequence>
<proteinExistence type="predicted"/>
<evidence type="ECO:0000256" key="1">
    <source>
        <dbReference type="SAM" id="MobiDB-lite"/>
    </source>
</evidence>
<evidence type="ECO:0000313" key="2">
    <source>
        <dbReference type="EMBL" id="TNN44402.1"/>
    </source>
</evidence>
<dbReference type="EMBL" id="SRLO01000904">
    <property type="protein sequence ID" value="TNN44402.1"/>
    <property type="molecule type" value="Genomic_DNA"/>
</dbReference>
<dbReference type="Proteomes" id="UP000314294">
    <property type="component" value="Unassembled WGS sequence"/>
</dbReference>
<reference evidence="2 3" key="1">
    <citation type="submission" date="2019-03" db="EMBL/GenBank/DDBJ databases">
        <title>First draft genome of Liparis tanakae, snailfish: a comprehensive survey of snailfish specific genes.</title>
        <authorList>
            <person name="Kim W."/>
            <person name="Song I."/>
            <person name="Jeong J.-H."/>
            <person name="Kim D."/>
            <person name="Kim S."/>
            <person name="Ryu S."/>
            <person name="Song J.Y."/>
            <person name="Lee S.K."/>
        </authorList>
    </citation>
    <scope>NUCLEOTIDE SEQUENCE [LARGE SCALE GENOMIC DNA]</scope>
    <source>
        <tissue evidence="2">Muscle</tissue>
    </source>
</reference>
<evidence type="ECO:0000313" key="3">
    <source>
        <dbReference type="Proteomes" id="UP000314294"/>
    </source>
</evidence>
<feature type="region of interest" description="Disordered" evidence="1">
    <location>
        <begin position="41"/>
        <end position="68"/>
    </location>
</feature>
<keyword evidence="3" id="KW-1185">Reference proteome</keyword>
<name>A0A4Z2FVP1_9TELE</name>
<dbReference type="AlphaFoldDB" id="A0A4Z2FVP1"/>
<comment type="caution">
    <text evidence="2">The sequence shown here is derived from an EMBL/GenBank/DDBJ whole genome shotgun (WGS) entry which is preliminary data.</text>
</comment>
<gene>
    <name evidence="2" type="ORF">EYF80_045395</name>
</gene>
<organism evidence="2 3">
    <name type="scientific">Liparis tanakae</name>
    <name type="common">Tanaka's snailfish</name>
    <dbReference type="NCBI Taxonomy" id="230148"/>
    <lineage>
        <taxon>Eukaryota</taxon>
        <taxon>Metazoa</taxon>
        <taxon>Chordata</taxon>
        <taxon>Craniata</taxon>
        <taxon>Vertebrata</taxon>
        <taxon>Euteleostomi</taxon>
        <taxon>Actinopterygii</taxon>
        <taxon>Neopterygii</taxon>
        <taxon>Teleostei</taxon>
        <taxon>Neoteleostei</taxon>
        <taxon>Acanthomorphata</taxon>
        <taxon>Eupercaria</taxon>
        <taxon>Perciformes</taxon>
        <taxon>Cottioidei</taxon>
        <taxon>Cottales</taxon>
        <taxon>Liparidae</taxon>
        <taxon>Liparis</taxon>
    </lineage>
</organism>